<dbReference type="SUPFAM" id="SSF54631">
    <property type="entry name" value="CBS-domain pair"/>
    <property type="match status" value="1"/>
</dbReference>
<gene>
    <name evidence="2" type="ORF">ATO7_08437</name>
</gene>
<dbReference type="Gene3D" id="3.10.580.10">
    <property type="entry name" value="CBS-domain"/>
    <property type="match status" value="1"/>
</dbReference>
<comment type="caution">
    <text evidence="2">The sequence shown here is derived from an EMBL/GenBank/DDBJ whole genome shotgun (WGS) entry which is preliminary data.</text>
</comment>
<dbReference type="Pfam" id="PF00571">
    <property type="entry name" value="CBS"/>
    <property type="match status" value="1"/>
</dbReference>
<name>A0A1Y1SEF2_9GAMM</name>
<reference evidence="2 3" key="1">
    <citation type="submission" date="2013-04" db="EMBL/GenBank/DDBJ databases">
        <title>Oceanococcus atlanticus 22II-S10r2 Genome Sequencing.</title>
        <authorList>
            <person name="Lai Q."/>
            <person name="Li G."/>
            <person name="Shao Z."/>
        </authorList>
    </citation>
    <scope>NUCLEOTIDE SEQUENCE [LARGE SCALE GENOMIC DNA]</scope>
    <source>
        <strain evidence="2 3">22II-S10r2</strain>
    </source>
</reference>
<sequence length="193" mass="21330">MKELKFSDAGHFNRLIWPDHGHAVGVDSAATSLMTDFARSLPMVIGGNIRIADARAEMKHQHTGFKCVVDEHDEFIGVVGLDDLNDQEVVKKVASGFERAELSVADFMCPKRALRAMSYVQIAPMRVYALLWALRGCDGHHCLVLDDDANAIRGLVAASDVVQRMGLPLDPWSASFVDIWMCLSQQHSSHRSA</sequence>
<dbReference type="EMBL" id="AQQV01000002">
    <property type="protein sequence ID" value="ORE87053.1"/>
    <property type="molecule type" value="Genomic_DNA"/>
</dbReference>
<keyword evidence="3" id="KW-1185">Reference proteome</keyword>
<evidence type="ECO:0000259" key="1">
    <source>
        <dbReference type="Pfam" id="PF00571"/>
    </source>
</evidence>
<dbReference type="RefSeq" id="WP_083561259.1">
    <property type="nucleotide sequence ID" value="NZ_AQQV01000002.1"/>
</dbReference>
<feature type="domain" description="CBS" evidence="1">
    <location>
        <begin position="42"/>
        <end position="84"/>
    </location>
</feature>
<proteinExistence type="predicted"/>
<dbReference type="InterPro" id="IPR000644">
    <property type="entry name" value="CBS_dom"/>
</dbReference>
<dbReference type="STRING" id="1317117.ATO7_08437"/>
<dbReference type="AlphaFoldDB" id="A0A1Y1SEF2"/>
<protein>
    <submittedName>
        <fullName evidence="2">Signal transduction protein</fullName>
    </submittedName>
</protein>
<dbReference type="Proteomes" id="UP000192342">
    <property type="component" value="Unassembled WGS sequence"/>
</dbReference>
<organism evidence="2 3">
    <name type="scientific">Oceanococcus atlanticus</name>
    <dbReference type="NCBI Taxonomy" id="1317117"/>
    <lineage>
        <taxon>Bacteria</taxon>
        <taxon>Pseudomonadati</taxon>
        <taxon>Pseudomonadota</taxon>
        <taxon>Gammaproteobacteria</taxon>
        <taxon>Chromatiales</taxon>
        <taxon>Oceanococcaceae</taxon>
        <taxon>Oceanococcus</taxon>
    </lineage>
</organism>
<accession>A0A1Y1SEF2</accession>
<dbReference type="OrthoDB" id="5295117at2"/>
<evidence type="ECO:0000313" key="3">
    <source>
        <dbReference type="Proteomes" id="UP000192342"/>
    </source>
</evidence>
<dbReference type="InterPro" id="IPR046342">
    <property type="entry name" value="CBS_dom_sf"/>
</dbReference>
<evidence type="ECO:0000313" key="2">
    <source>
        <dbReference type="EMBL" id="ORE87053.1"/>
    </source>
</evidence>